<name>A0A518H801_9BACT</name>
<reference evidence="1 2" key="1">
    <citation type="submission" date="2019-02" db="EMBL/GenBank/DDBJ databases">
        <title>Deep-cultivation of Planctomycetes and their phenomic and genomic characterization uncovers novel biology.</title>
        <authorList>
            <person name="Wiegand S."/>
            <person name="Jogler M."/>
            <person name="Boedeker C."/>
            <person name="Pinto D."/>
            <person name="Vollmers J."/>
            <person name="Rivas-Marin E."/>
            <person name="Kohn T."/>
            <person name="Peeters S.H."/>
            <person name="Heuer A."/>
            <person name="Rast P."/>
            <person name="Oberbeckmann S."/>
            <person name="Bunk B."/>
            <person name="Jeske O."/>
            <person name="Meyerdierks A."/>
            <person name="Storesund J.E."/>
            <person name="Kallscheuer N."/>
            <person name="Luecker S."/>
            <person name="Lage O.M."/>
            <person name="Pohl T."/>
            <person name="Merkel B.J."/>
            <person name="Hornburger P."/>
            <person name="Mueller R.-W."/>
            <person name="Bruemmer F."/>
            <person name="Labrenz M."/>
            <person name="Spormann A.M."/>
            <person name="Op den Camp H."/>
            <person name="Overmann J."/>
            <person name="Amann R."/>
            <person name="Jetten M.S.M."/>
            <person name="Mascher T."/>
            <person name="Medema M.H."/>
            <person name="Devos D.P."/>
            <person name="Kaster A.-K."/>
            <person name="Ovreas L."/>
            <person name="Rohde M."/>
            <person name="Galperin M.Y."/>
            <person name="Jogler C."/>
        </authorList>
    </citation>
    <scope>NUCLEOTIDE SEQUENCE [LARGE SCALE GENOMIC DNA]</scope>
    <source>
        <strain evidence="1 2">ElP</strain>
    </source>
</reference>
<dbReference type="KEGG" id="tpla:ElP_49110"/>
<protein>
    <recommendedName>
        <fullName evidence="3">ATPase family associated with various cellular activities (AAA)</fullName>
    </recommendedName>
</protein>
<evidence type="ECO:0000313" key="2">
    <source>
        <dbReference type="Proteomes" id="UP000317835"/>
    </source>
</evidence>
<dbReference type="AlphaFoldDB" id="A0A518H801"/>
<dbReference type="InterPro" id="IPR027417">
    <property type="entry name" value="P-loop_NTPase"/>
</dbReference>
<dbReference type="Proteomes" id="UP000317835">
    <property type="component" value="Chromosome"/>
</dbReference>
<evidence type="ECO:0000313" key="1">
    <source>
        <dbReference type="EMBL" id="QDV36980.1"/>
    </source>
</evidence>
<organism evidence="1 2">
    <name type="scientific">Tautonia plasticadhaerens</name>
    <dbReference type="NCBI Taxonomy" id="2527974"/>
    <lineage>
        <taxon>Bacteria</taxon>
        <taxon>Pseudomonadati</taxon>
        <taxon>Planctomycetota</taxon>
        <taxon>Planctomycetia</taxon>
        <taxon>Isosphaerales</taxon>
        <taxon>Isosphaeraceae</taxon>
        <taxon>Tautonia</taxon>
    </lineage>
</organism>
<dbReference type="EMBL" id="CP036426">
    <property type="protein sequence ID" value="QDV36980.1"/>
    <property type="molecule type" value="Genomic_DNA"/>
</dbReference>
<dbReference type="SUPFAM" id="SSF52540">
    <property type="entry name" value="P-loop containing nucleoside triphosphate hydrolases"/>
    <property type="match status" value="1"/>
</dbReference>
<gene>
    <name evidence="1" type="ORF">ElP_49110</name>
</gene>
<dbReference type="RefSeq" id="WP_145274117.1">
    <property type="nucleotide sequence ID" value="NZ_CP036426.1"/>
</dbReference>
<dbReference type="OrthoDB" id="259391at2"/>
<keyword evidence="2" id="KW-1185">Reference proteome</keyword>
<sequence>MSTTTSSEIITQSGRTLILSEEDRACLDEFEAMLDLIRDRTRSVADRYQAGAYLVGRPGSSKTFTVHETLERLDTPWTYRNSRMSPMGLYCLLEEHPEHVVVLDDIHTLFGQDAALQILMAALGGRPGQGRTVTYTTRDERKSFEFSGGVIAISNLPLGRDPLADAVASRVARLEHEPSDEMIAAFMRSQALKGFEDVSPGECLEVAEFVIAETRACDHRLDLRAMNKAWQDYRLDLHGKANRTWQDLVRSSLKRLVGEDRPRHEGRAARLARERKVAQELFERFPDDKAQRDAEWNRLVGSSPDSLYRRKRDLDRSGG</sequence>
<evidence type="ECO:0008006" key="3">
    <source>
        <dbReference type="Google" id="ProtNLM"/>
    </source>
</evidence>
<proteinExistence type="predicted"/>
<accession>A0A518H801</accession>